<dbReference type="RefSeq" id="WP_039494467.1">
    <property type="nucleotide sequence ID" value="NZ_CBCSDF010000020.1"/>
</dbReference>
<dbReference type="Proteomes" id="UP001304419">
    <property type="component" value="Chromosome 1"/>
</dbReference>
<evidence type="ECO:0000313" key="7">
    <source>
        <dbReference type="EMBL" id="WOX29369.1"/>
    </source>
</evidence>
<dbReference type="PANTHER" id="PTHR42988:SF2">
    <property type="entry name" value="CYCLIC NUCLEOTIDE PHOSPHODIESTERASE CBUA0032-RELATED"/>
    <property type="match status" value="1"/>
</dbReference>
<sequence>MAWFDLELQLDKSQIRIGHFTDCHLFAMPSGEYFAVNTAANLERTLAAMAKEHFDCVVFGGDLTQDHSAASYHEFARLVSESELQCPVLWVPGNHDELALLEEISAGQIVRHKRISGPFGQVLLLNSKGETPAGWCAKSHLEMLKNKLNNSINDNTIVFAHHHPRPIDGYLDKHMLENGPALLNLLVDSEQVLGLFHGHVHNEYQQQFRTLPIYATPATSIQFEKHTKDWCQSDLGPAYRVIVFSKSAITTEVKWLGK</sequence>
<dbReference type="Pfam" id="PF00149">
    <property type="entry name" value="Metallophos"/>
    <property type="match status" value="1"/>
</dbReference>
<dbReference type="GO" id="GO:0016787">
    <property type="term" value="F:hydrolase activity"/>
    <property type="evidence" value="ECO:0007669"/>
    <property type="project" value="UniProtKB-KW"/>
</dbReference>
<comment type="similarity">
    <text evidence="4">Belongs to the cyclic nucleotide phosphodiesterase class-III family.</text>
</comment>
<feature type="domain" description="Calcineurin-like phosphoesterase" evidence="5">
    <location>
        <begin position="15"/>
        <end position="202"/>
    </location>
</feature>
<evidence type="ECO:0000313" key="8">
    <source>
        <dbReference type="Proteomes" id="UP000646877"/>
    </source>
</evidence>
<keyword evidence="1" id="KW-0479">Metal-binding</keyword>
<keyword evidence="9" id="KW-1185">Reference proteome</keyword>
<keyword evidence="2" id="KW-0378">Hydrolase</keyword>
<dbReference type="SUPFAM" id="SSF56300">
    <property type="entry name" value="Metallo-dependent phosphatases"/>
    <property type="match status" value="1"/>
</dbReference>
<keyword evidence="3" id="KW-0408">Iron</keyword>
<dbReference type="AlphaFoldDB" id="A0A8I2H5Q4"/>
<dbReference type="InterPro" id="IPR004843">
    <property type="entry name" value="Calcineurin-like_PHP"/>
</dbReference>
<proteinExistence type="inferred from homology"/>
<name>A0A8I2H5Q4_9GAMM</name>
<evidence type="ECO:0000313" key="9">
    <source>
        <dbReference type="Proteomes" id="UP001304419"/>
    </source>
</evidence>
<dbReference type="PANTHER" id="PTHR42988">
    <property type="entry name" value="PHOSPHOHYDROLASE"/>
    <property type="match status" value="1"/>
</dbReference>
<dbReference type="InterPro" id="IPR029052">
    <property type="entry name" value="Metallo-depent_PP-like"/>
</dbReference>
<dbReference type="EMBL" id="WEIA01000016">
    <property type="protein sequence ID" value="NLR23561.1"/>
    <property type="molecule type" value="Genomic_DNA"/>
</dbReference>
<evidence type="ECO:0000313" key="6">
    <source>
        <dbReference type="EMBL" id="NLR23561.1"/>
    </source>
</evidence>
<reference evidence="6" key="1">
    <citation type="submission" date="2019-10" db="EMBL/GenBank/DDBJ databases">
        <authorList>
            <person name="Paulsen S."/>
        </authorList>
    </citation>
    <scope>NUCLEOTIDE SEQUENCE</scope>
    <source>
        <strain evidence="6">LMG 19692</strain>
    </source>
</reference>
<dbReference type="EMBL" id="CP137578">
    <property type="protein sequence ID" value="WOX29369.1"/>
    <property type="molecule type" value="Genomic_DNA"/>
</dbReference>
<dbReference type="Gene3D" id="3.60.21.10">
    <property type="match status" value="1"/>
</dbReference>
<dbReference type="Proteomes" id="UP000646877">
    <property type="component" value="Unassembled WGS sequence"/>
</dbReference>
<gene>
    <name evidence="6" type="ORF">F9Y85_20020</name>
    <name evidence="7" type="ORF">R5H13_03600</name>
</gene>
<evidence type="ECO:0000259" key="5">
    <source>
        <dbReference type="Pfam" id="PF00149"/>
    </source>
</evidence>
<evidence type="ECO:0000256" key="4">
    <source>
        <dbReference type="ARBA" id="ARBA00025742"/>
    </source>
</evidence>
<evidence type="ECO:0000256" key="1">
    <source>
        <dbReference type="ARBA" id="ARBA00022723"/>
    </source>
</evidence>
<evidence type="ECO:0000256" key="3">
    <source>
        <dbReference type="ARBA" id="ARBA00023004"/>
    </source>
</evidence>
<organism evidence="6 8">
    <name type="scientific">Pseudoalteromonas maricaloris</name>
    <dbReference type="NCBI Taxonomy" id="184924"/>
    <lineage>
        <taxon>Bacteria</taxon>
        <taxon>Pseudomonadati</taxon>
        <taxon>Pseudomonadota</taxon>
        <taxon>Gammaproteobacteria</taxon>
        <taxon>Alteromonadales</taxon>
        <taxon>Pseudoalteromonadaceae</taxon>
        <taxon>Pseudoalteromonas</taxon>
    </lineage>
</organism>
<dbReference type="GO" id="GO:0046872">
    <property type="term" value="F:metal ion binding"/>
    <property type="evidence" value="ECO:0007669"/>
    <property type="project" value="UniProtKB-KW"/>
</dbReference>
<dbReference type="InterPro" id="IPR050884">
    <property type="entry name" value="CNP_phosphodiesterase-III"/>
</dbReference>
<reference evidence="7 9" key="2">
    <citation type="submission" date="2023-10" db="EMBL/GenBank/DDBJ databases">
        <title>To unveil natural product biosynthetic capacity in Pseudoalteromonas.</title>
        <authorList>
            <person name="Wang J."/>
        </authorList>
    </citation>
    <scope>NUCLEOTIDE SEQUENCE [LARGE SCALE GENOMIC DNA]</scope>
    <source>
        <strain evidence="7 9">DSM 15914</strain>
    </source>
</reference>
<evidence type="ECO:0000256" key="2">
    <source>
        <dbReference type="ARBA" id="ARBA00022801"/>
    </source>
</evidence>
<accession>A0A8I2H5Q4</accession>
<protein>
    <submittedName>
        <fullName evidence="6">3',5'-cyclic-nucleotide phosphodiesterase</fullName>
    </submittedName>
    <submittedName>
        <fullName evidence="7">Metallophosphoesterase</fullName>
    </submittedName>
</protein>